<protein>
    <submittedName>
        <fullName evidence="1">Uncharacterized protein</fullName>
    </submittedName>
</protein>
<accession>A0A9D6UZM6</accession>
<dbReference type="Proteomes" id="UP000807825">
    <property type="component" value="Unassembled WGS sequence"/>
</dbReference>
<sequence>MNFLNPDNVRLVPGQSVQGIFVTFPGDPGQVGFFVRSVSSVSKPNQGMDIQLRAGVIRFNDVILVLTMIKVASNDTDEMFDIWWNYHSQDGVENFQRISEQDTITVHFYNEQGKGVSFAAENSFQRFFKYVEPIIKKAKPWTEIDFDRSVRGFCAQSYPKENLWDMIELRPDAPGTGPDKPKGADDYDGYIPLDLRDFYSYDPSEGHCIRIIPSMLEQDAVLGNPEEYLHAAPVKSVLRCGFRWVKGFPVAPIPYIPGLGLAVPPDDKEL</sequence>
<proteinExistence type="predicted"/>
<gene>
    <name evidence="1" type="ORF">HY912_07715</name>
</gene>
<evidence type="ECO:0000313" key="2">
    <source>
        <dbReference type="Proteomes" id="UP000807825"/>
    </source>
</evidence>
<dbReference type="AlphaFoldDB" id="A0A9D6UZM6"/>
<name>A0A9D6UZM6_9BACT</name>
<comment type="caution">
    <text evidence="1">The sequence shown here is derived from an EMBL/GenBank/DDBJ whole genome shotgun (WGS) entry which is preliminary data.</text>
</comment>
<reference evidence="1" key="1">
    <citation type="submission" date="2020-07" db="EMBL/GenBank/DDBJ databases">
        <title>Huge and variable diversity of episymbiotic CPR bacteria and DPANN archaea in groundwater ecosystems.</title>
        <authorList>
            <person name="He C.Y."/>
            <person name="Keren R."/>
            <person name="Whittaker M."/>
            <person name="Farag I.F."/>
            <person name="Doudna J."/>
            <person name="Cate J.H.D."/>
            <person name="Banfield J.F."/>
        </authorList>
    </citation>
    <scope>NUCLEOTIDE SEQUENCE</scope>
    <source>
        <strain evidence="1">NC_groundwater_1664_Pr3_B-0.1um_52_9</strain>
    </source>
</reference>
<dbReference type="EMBL" id="JACRDE010000211">
    <property type="protein sequence ID" value="MBI5249365.1"/>
    <property type="molecule type" value="Genomic_DNA"/>
</dbReference>
<organism evidence="1 2">
    <name type="scientific">Desulfomonile tiedjei</name>
    <dbReference type="NCBI Taxonomy" id="2358"/>
    <lineage>
        <taxon>Bacteria</taxon>
        <taxon>Pseudomonadati</taxon>
        <taxon>Thermodesulfobacteriota</taxon>
        <taxon>Desulfomonilia</taxon>
        <taxon>Desulfomonilales</taxon>
        <taxon>Desulfomonilaceae</taxon>
        <taxon>Desulfomonile</taxon>
    </lineage>
</organism>
<evidence type="ECO:0000313" key="1">
    <source>
        <dbReference type="EMBL" id="MBI5249365.1"/>
    </source>
</evidence>